<reference evidence="3" key="2">
    <citation type="submission" date="2020-09" db="EMBL/GenBank/DDBJ databases">
        <authorList>
            <person name="Sun Q."/>
            <person name="Zhou Y."/>
        </authorList>
    </citation>
    <scope>NUCLEOTIDE SEQUENCE</scope>
    <source>
        <strain evidence="3">CGMCC 1.12919</strain>
    </source>
</reference>
<reference evidence="3" key="1">
    <citation type="journal article" date="2014" name="Int. J. Syst. Evol. Microbiol.">
        <title>Complete genome sequence of Corynebacterium casei LMG S-19264T (=DSM 44701T), isolated from a smear-ripened cheese.</title>
        <authorList>
            <consortium name="US DOE Joint Genome Institute (JGI-PGF)"/>
            <person name="Walter F."/>
            <person name="Albersmeier A."/>
            <person name="Kalinowski J."/>
            <person name="Ruckert C."/>
        </authorList>
    </citation>
    <scope>NUCLEOTIDE SEQUENCE</scope>
    <source>
        <strain evidence="3">CGMCC 1.12919</strain>
    </source>
</reference>
<evidence type="ECO:0000313" key="3">
    <source>
        <dbReference type="EMBL" id="GGC52534.1"/>
    </source>
</evidence>
<dbReference type="AlphaFoldDB" id="A0A916U1A0"/>
<accession>A0A916U1A0</accession>
<protein>
    <submittedName>
        <fullName evidence="3">Uncharacterized protein</fullName>
    </submittedName>
</protein>
<feature type="signal peptide" evidence="2">
    <location>
        <begin position="1"/>
        <end position="25"/>
    </location>
</feature>
<name>A0A916U1A0_9HYPH</name>
<dbReference type="Proteomes" id="UP000637002">
    <property type="component" value="Unassembled WGS sequence"/>
</dbReference>
<gene>
    <name evidence="3" type="ORF">GCM10010994_09510</name>
</gene>
<dbReference type="RefSeq" id="WP_188608012.1">
    <property type="nucleotide sequence ID" value="NZ_BMGG01000002.1"/>
</dbReference>
<dbReference type="EMBL" id="BMGG01000002">
    <property type="protein sequence ID" value="GGC52534.1"/>
    <property type="molecule type" value="Genomic_DNA"/>
</dbReference>
<keyword evidence="2" id="KW-0732">Signal</keyword>
<feature type="region of interest" description="Disordered" evidence="1">
    <location>
        <begin position="24"/>
        <end position="44"/>
    </location>
</feature>
<evidence type="ECO:0000256" key="1">
    <source>
        <dbReference type="SAM" id="MobiDB-lite"/>
    </source>
</evidence>
<evidence type="ECO:0000313" key="4">
    <source>
        <dbReference type="Proteomes" id="UP000637002"/>
    </source>
</evidence>
<organism evidence="3 4">
    <name type="scientific">Chelatococcus reniformis</name>
    <dbReference type="NCBI Taxonomy" id="1494448"/>
    <lineage>
        <taxon>Bacteria</taxon>
        <taxon>Pseudomonadati</taxon>
        <taxon>Pseudomonadota</taxon>
        <taxon>Alphaproteobacteria</taxon>
        <taxon>Hyphomicrobiales</taxon>
        <taxon>Chelatococcaceae</taxon>
        <taxon>Chelatococcus</taxon>
    </lineage>
</organism>
<evidence type="ECO:0000256" key="2">
    <source>
        <dbReference type="SAM" id="SignalP"/>
    </source>
</evidence>
<keyword evidence="4" id="KW-1185">Reference proteome</keyword>
<proteinExistence type="predicted"/>
<comment type="caution">
    <text evidence="3">The sequence shown here is derived from an EMBL/GenBank/DDBJ whole genome shotgun (WGS) entry which is preliminary data.</text>
</comment>
<sequence>MRVLKAWVFAGALAAVAASSGSGMAAKLEKPEKPTQAAASETGERDIEAFIARNKALKDAEERSFQKRDAELKRKVNGICSNC</sequence>
<feature type="chain" id="PRO_5037333669" evidence="2">
    <location>
        <begin position="26"/>
        <end position="83"/>
    </location>
</feature>